<dbReference type="SUPFAM" id="SSF50685">
    <property type="entry name" value="Barwin-like endoglucanases"/>
    <property type="match status" value="1"/>
</dbReference>
<dbReference type="STRING" id="1105367.CG50_11615"/>
<dbReference type="GO" id="GO:0071555">
    <property type="term" value="P:cell wall organization"/>
    <property type="evidence" value="ECO:0007669"/>
    <property type="project" value="UniProtKB-KW"/>
</dbReference>
<comment type="caution">
    <text evidence="7">The sequence shown here is derived from an EMBL/GenBank/DDBJ whole genome shotgun (WGS) entry which is preliminary data.</text>
</comment>
<dbReference type="RefSeq" id="WP_036635298.1">
    <property type="nucleotide sequence ID" value="NZ_CAXYYU010000018.1"/>
</dbReference>
<evidence type="ECO:0000256" key="5">
    <source>
        <dbReference type="ARBA" id="ARBA00030918"/>
    </source>
</evidence>
<reference evidence="7 8" key="1">
    <citation type="submission" date="2014-03" db="EMBL/GenBank/DDBJ databases">
        <title>Genome of Paenirhodobacter enshiensis DW2-9.</title>
        <authorList>
            <person name="Wang D."/>
            <person name="Wang G."/>
        </authorList>
    </citation>
    <scope>NUCLEOTIDE SEQUENCE [LARGE SCALE GENOMIC DNA]</scope>
    <source>
        <strain evidence="7 8">DW2-9</strain>
    </source>
</reference>
<dbReference type="Pfam" id="PF03562">
    <property type="entry name" value="MltA"/>
    <property type="match status" value="1"/>
</dbReference>
<sequence>MRRVSWTDIPGWETEDHAAAWAAFSVSAHLIGLSDIARVHPTPREAFELLFDPYEVVPAGKAFYTGYYEPEIAGSPVRTERFRAALYAVPPGLKPPAKWFTRAEIAARHLLDGHEIAWVETPLDAFFAQVQGSVRLKMTDGSSLRLGFAAKNGHPYRSIGAELIRRGVAKDGMSPERIRDWAGAHPDELQGLLNHNPSFVFFRALDLPALSGPVGAAGLPVMAGRTLAVDPAVVSFGSPVWVDCAAFGRRLTFALDTGTAIRGAGRGDLFFGSGPEAGAAAGAVRHNGSMIVLKRRT</sequence>
<dbReference type="PANTHER" id="PTHR30124">
    <property type="entry name" value="MEMBRANE-BOUND LYTIC MUREIN TRANSGLYCOSYLASE A"/>
    <property type="match status" value="1"/>
</dbReference>
<keyword evidence="3" id="KW-0456">Lyase</keyword>
<organism evidence="7 8">
    <name type="scientific">Paenirhodobacter enshiensis</name>
    <dbReference type="NCBI Taxonomy" id="1105367"/>
    <lineage>
        <taxon>Bacteria</taxon>
        <taxon>Pseudomonadati</taxon>
        <taxon>Pseudomonadota</taxon>
        <taxon>Alphaproteobacteria</taxon>
        <taxon>Rhodobacterales</taxon>
        <taxon>Rhodobacter group</taxon>
        <taxon>Paenirhodobacter</taxon>
    </lineage>
</organism>
<feature type="domain" description="Lytic transglycosylase MltA" evidence="6">
    <location>
        <begin position="71"/>
        <end position="203"/>
    </location>
</feature>
<dbReference type="Pfam" id="PF06725">
    <property type="entry name" value="3D"/>
    <property type="match status" value="1"/>
</dbReference>
<comment type="catalytic activity">
    <reaction evidence="1">
        <text>Exolytic cleavage of the (1-&gt;4)-beta-glycosidic linkage between N-acetylmuramic acid (MurNAc) and N-acetylglucosamine (GlcNAc) residues in peptidoglycan, from either the reducing or the non-reducing ends of the peptidoglycan chains, with concomitant formation of a 1,6-anhydrobond in the MurNAc residue.</text>
        <dbReference type="EC" id="4.2.2.n1"/>
    </reaction>
</comment>
<evidence type="ECO:0000256" key="3">
    <source>
        <dbReference type="ARBA" id="ARBA00023239"/>
    </source>
</evidence>
<evidence type="ECO:0000256" key="2">
    <source>
        <dbReference type="ARBA" id="ARBA00012587"/>
    </source>
</evidence>
<evidence type="ECO:0000256" key="1">
    <source>
        <dbReference type="ARBA" id="ARBA00001420"/>
    </source>
</evidence>
<dbReference type="eggNOG" id="COG2821">
    <property type="taxonomic scope" value="Bacteria"/>
</dbReference>
<gene>
    <name evidence="7" type="ORF">CG50_11615</name>
</gene>
<dbReference type="PANTHER" id="PTHR30124:SF0">
    <property type="entry name" value="MEMBRANE-BOUND LYTIC MUREIN TRANSGLYCOSYLASE A"/>
    <property type="match status" value="1"/>
</dbReference>
<evidence type="ECO:0000313" key="7">
    <source>
        <dbReference type="EMBL" id="KFI28854.1"/>
    </source>
</evidence>
<dbReference type="InterPro" id="IPR005300">
    <property type="entry name" value="MltA_B"/>
</dbReference>
<accession>A0A086Y3K4</accession>
<evidence type="ECO:0000259" key="6">
    <source>
        <dbReference type="SMART" id="SM00925"/>
    </source>
</evidence>
<dbReference type="AlphaFoldDB" id="A0A086Y3K4"/>
<dbReference type="InterPro" id="IPR036908">
    <property type="entry name" value="RlpA-like_sf"/>
</dbReference>
<dbReference type="GO" id="GO:0009254">
    <property type="term" value="P:peptidoglycan turnover"/>
    <property type="evidence" value="ECO:0007669"/>
    <property type="project" value="InterPro"/>
</dbReference>
<proteinExistence type="predicted"/>
<dbReference type="GO" id="GO:0008933">
    <property type="term" value="F:peptidoglycan lytic transglycosylase activity"/>
    <property type="evidence" value="ECO:0007669"/>
    <property type="project" value="TreeGrafter"/>
</dbReference>
<dbReference type="Gene3D" id="2.40.240.50">
    <property type="entry name" value="Barwin-like endoglucanases"/>
    <property type="match status" value="2"/>
</dbReference>
<dbReference type="EMBL" id="JFZB01000005">
    <property type="protein sequence ID" value="KFI28854.1"/>
    <property type="molecule type" value="Genomic_DNA"/>
</dbReference>
<dbReference type="Proteomes" id="UP000028824">
    <property type="component" value="Unassembled WGS sequence"/>
</dbReference>
<dbReference type="CDD" id="cd14668">
    <property type="entry name" value="mlta_B"/>
    <property type="match status" value="1"/>
</dbReference>
<dbReference type="CDD" id="cd14485">
    <property type="entry name" value="mltA_like_LT_A"/>
    <property type="match status" value="1"/>
</dbReference>
<dbReference type="SMART" id="SM00925">
    <property type="entry name" value="MltA"/>
    <property type="match status" value="1"/>
</dbReference>
<keyword evidence="4" id="KW-0961">Cell wall biogenesis/degradation</keyword>
<keyword evidence="8" id="KW-1185">Reference proteome</keyword>
<dbReference type="GO" id="GO:0009253">
    <property type="term" value="P:peptidoglycan catabolic process"/>
    <property type="evidence" value="ECO:0007669"/>
    <property type="project" value="TreeGrafter"/>
</dbReference>
<dbReference type="GO" id="GO:0019867">
    <property type="term" value="C:outer membrane"/>
    <property type="evidence" value="ECO:0007669"/>
    <property type="project" value="InterPro"/>
</dbReference>
<dbReference type="Gene3D" id="2.40.40.10">
    <property type="entry name" value="RlpA-like domain"/>
    <property type="match status" value="2"/>
</dbReference>
<dbReference type="InterPro" id="IPR010611">
    <property type="entry name" value="3D_dom"/>
</dbReference>
<protein>
    <recommendedName>
        <fullName evidence="2">peptidoglycan lytic exotransglycosylase</fullName>
        <ecNumber evidence="2">4.2.2.n1</ecNumber>
    </recommendedName>
    <alternativeName>
        <fullName evidence="5">Murein hydrolase A</fullName>
    </alternativeName>
</protein>
<evidence type="ECO:0000256" key="4">
    <source>
        <dbReference type="ARBA" id="ARBA00023316"/>
    </source>
</evidence>
<dbReference type="GO" id="GO:0004553">
    <property type="term" value="F:hydrolase activity, hydrolyzing O-glycosyl compounds"/>
    <property type="evidence" value="ECO:0007669"/>
    <property type="project" value="InterPro"/>
</dbReference>
<evidence type="ECO:0000313" key="8">
    <source>
        <dbReference type="Proteomes" id="UP000028824"/>
    </source>
</evidence>
<dbReference type="OrthoDB" id="9783686at2"/>
<dbReference type="InterPro" id="IPR026044">
    <property type="entry name" value="MltA"/>
</dbReference>
<dbReference type="EC" id="4.2.2.n1" evidence="2"/>
<name>A0A086Y3K4_9RHOB</name>